<accession>A0ABM8B2W5</accession>
<dbReference type="EMBL" id="AP026709">
    <property type="protein sequence ID" value="BDQ38088.1"/>
    <property type="molecule type" value="Genomic_DNA"/>
</dbReference>
<dbReference type="SUPFAM" id="SSF53756">
    <property type="entry name" value="UDP-Glycosyltransferase/glycogen phosphorylase"/>
    <property type="match status" value="1"/>
</dbReference>
<keyword evidence="2" id="KW-1185">Reference proteome</keyword>
<evidence type="ECO:0000313" key="1">
    <source>
        <dbReference type="EMBL" id="BDQ38088.1"/>
    </source>
</evidence>
<gene>
    <name evidence="1" type="ORF">SYK_24480</name>
</gene>
<dbReference type="Pfam" id="PF13692">
    <property type="entry name" value="Glyco_trans_1_4"/>
    <property type="match status" value="1"/>
</dbReference>
<dbReference type="PANTHER" id="PTHR12526">
    <property type="entry name" value="GLYCOSYLTRANSFERASE"/>
    <property type="match status" value="1"/>
</dbReference>
<dbReference type="Gene3D" id="3.40.50.2000">
    <property type="entry name" value="Glycogen Phosphorylase B"/>
    <property type="match status" value="2"/>
</dbReference>
<reference evidence="1 2" key="1">
    <citation type="submission" date="2022-08" db="EMBL/GenBank/DDBJ databases">
        <title>Genome Sequence of the sulphate-reducing bacterium, Pseudodesulfovibrio sp. SYK.</title>
        <authorList>
            <person name="Kondo R."/>
            <person name="Kataoka T."/>
        </authorList>
    </citation>
    <scope>NUCLEOTIDE SEQUENCE [LARGE SCALE GENOMIC DNA]</scope>
    <source>
        <strain evidence="1 2">SYK</strain>
    </source>
</reference>
<dbReference type="Proteomes" id="UP001317742">
    <property type="component" value="Chromosome"/>
</dbReference>
<protein>
    <recommendedName>
        <fullName evidence="3">Glycosyltransferase</fullName>
    </recommendedName>
</protein>
<dbReference type="PANTHER" id="PTHR12526:SF637">
    <property type="entry name" value="GLYCOSYLTRANSFERASE EPSF-RELATED"/>
    <property type="match status" value="1"/>
</dbReference>
<sequence>MVKVVHISHEDHGGAGSAAYRLHGGLRSLGVDSSFLSMAAAHEEQHVQLIMPVDGGVETDGDIRRNQEFQQAVAAWQGLVDGYPNRVRGMEMFSSPLGVAPLLRQSIPEATDILHFHWVSGVVPFQAPQAWLEQYPIVWTLHDMNPFTGGCHFSFGCDKYMQGCGDCPQLGGVGEDDHSRSIHVQKMNSYESLDITCVSPSRWMCDRVARSSLLGSRRQEVIHNGVDLDVFHRSEDARAREGVFSNDDFVLLFGTDSGGGRKGFEYLLNALRELVNQEGGERVKLAVFGKDPGITLCDITLPVTYLGYANDAARLVDIYSMADALILSSVEDNLPNVVTEAQACGLPVIAFGVGGVPEQIEHRETGYLARPKDFHDLHQGIHWAMERPDRVEVAETCRANAEARFNHLSRAREMMVLYESILARSSGKTLKRDA</sequence>
<proteinExistence type="predicted"/>
<evidence type="ECO:0000313" key="2">
    <source>
        <dbReference type="Proteomes" id="UP001317742"/>
    </source>
</evidence>
<evidence type="ECO:0008006" key="3">
    <source>
        <dbReference type="Google" id="ProtNLM"/>
    </source>
</evidence>
<organism evidence="1 2">
    <name type="scientific">Pseudodesulfovibrio nedwellii</name>
    <dbReference type="NCBI Taxonomy" id="2973072"/>
    <lineage>
        <taxon>Bacteria</taxon>
        <taxon>Pseudomonadati</taxon>
        <taxon>Thermodesulfobacteriota</taxon>
        <taxon>Desulfovibrionia</taxon>
        <taxon>Desulfovibrionales</taxon>
        <taxon>Desulfovibrionaceae</taxon>
    </lineage>
</organism>
<dbReference type="RefSeq" id="WP_281760594.1">
    <property type="nucleotide sequence ID" value="NZ_AP026709.1"/>
</dbReference>
<name>A0ABM8B2W5_9BACT</name>